<dbReference type="InParanoid" id="Q8TPQ3"/>
<dbReference type="InterPro" id="IPR043519">
    <property type="entry name" value="NT_sf"/>
</dbReference>
<sequence>MTPLFDHMQADDTQSGMEQLERKLREFFLHVDSVTLAYLFGSTVRGEANCLSDIDIAILFDSTLTKKEAFDLQLKLIVDLGDVLKTKNVDLVVLNDSPLLLAFNIIRDGVILKSEERIRVHFETGIMSRYYDEQYYIKRHMKRAIERMAKGRFG</sequence>
<dbReference type="AlphaFoldDB" id="Q8TPQ3"/>
<dbReference type="InterPro" id="IPR041633">
    <property type="entry name" value="Polbeta"/>
</dbReference>
<protein>
    <recommendedName>
        <fullName evidence="1">Polymerase beta nucleotidyltransferase domain-containing protein</fullName>
    </recommendedName>
</protein>
<reference evidence="2 3" key="1">
    <citation type="journal article" date="2002" name="Genome Res.">
        <title>The genome of Methanosarcina acetivorans reveals extensive metabolic and physiological diversity.</title>
        <authorList>
            <person name="Galagan J.E."/>
            <person name="Nusbaum C."/>
            <person name="Roy A."/>
            <person name="Endrizzi M.G."/>
            <person name="Macdonald P."/>
            <person name="FitzHugh W."/>
            <person name="Calvo S."/>
            <person name="Engels R."/>
            <person name="Smirnov S."/>
            <person name="Atnoor D."/>
            <person name="Brown A."/>
            <person name="Allen N."/>
            <person name="Naylor J."/>
            <person name="Stange-Thomann N."/>
            <person name="DeArellano K."/>
            <person name="Johnson R."/>
            <person name="Linton L."/>
            <person name="McEwan P."/>
            <person name="McKernan K."/>
            <person name="Talamas J."/>
            <person name="Tirrell A."/>
            <person name="Ye W."/>
            <person name="Zimmer A."/>
            <person name="Barber R.D."/>
            <person name="Cann I."/>
            <person name="Graham D.E."/>
            <person name="Grahame D.A."/>
            <person name="Guss A."/>
            <person name="Hedderich R."/>
            <person name="Ingram-Smith C."/>
            <person name="Kuettner C.H."/>
            <person name="Krzycki J.A."/>
            <person name="Leigh J.A."/>
            <person name="Li W."/>
            <person name="Liu J."/>
            <person name="Mukhopadhyay B."/>
            <person name="Reeve J.N."/>
            <person name="Smith K."/>
            <person name="Springer T.A."/>
            <person name="Umayam L.A."/>
            <person name="White O."/>
            <person name="White R.H."/>
            <person name="de Macario E.C."/>
            <person name="Ferry J.G."/>
            <person name="Jarrell K.F."/>
            <person name="Jing H."/>
            <person name="Macario A.J.L."/>
            <person name="Paulsen I."/>
            <person name="Pritchett M."/>
            <person name="Sowers K.R."/>
            <person name="Swanson R.V."/>
            <person name="Zinder S.H."/>
            <person name="Lander E."/>
            <person name="Metcalf W.W."/>
            <person name="Birren B."/>
        </authorList>
    </citation>
    <scope>NUCLEOTIDE SEQUENCE [LARGE SCALE GENOMIC DNA]</scope>
    <source>
        <strain evidence="3">ATCC 35395 / DSM 2834 / JCM 12185 / C2A</strain>
    </source>
</reference>
<organism evidence="2 3">
    <name type="scientific">Methanosarcina acetivorans (strain ATCC 35395 / DSM 2834 / JCM 12185 / C2A)</name>
    <dbReference type="NCBI Taxonomy" id="188937"/>
    <lineage>
        <taxon>Archaea</taxon>
        <taxon>Methanobacteriati</taxon>
        <taxon>Methanobacteriota</taxon>
        <taxon>Stenosarchaea group</taxon>
        <taxon>Methanomicrobia</taxon>
        <taxon>Methanosarcinales</taxon>
        <taxon>Methanosarcinaceae</taxon>
        <taxon>Methanosarcina</taxon>
    </lineage>
</organism>
<dbReference type="CDD" id="cd05403">
    <property type="entry name" value="NT_KNTase_like"/>
    <property type="match status" value="1"/>
</dbReference>
<dbReference type="PANTHER" id="PTHR43852:SF3">
    <property type="entry name" value="NUCLEOTIDYLTRANSFERASE"/>
    <property type="match status" value="1"/>
</dbReference>
<dbReference type="Gene3D" id="3.30.460.10">
    <property type="entry name" value="Beta Polymerase, domain 2"/>
    <property type="match status" value="1"/>
</dbReference>
<feature type="domain" description="Polymerase beta nucleotidyltransferase" evidence="1">
    <location>
        <begin position="23"/>
        <end position="116"/>
    </location>
</feature>
<name>Q8TPQ3_METAC</name>
<evidence type="ECO:0000313" key="2">
    <source>
        <dbReference type="EMBL" id="AAM05258.1"/>
    </source>
</evidence>
<evidence type="ECO:0000259" key="1">
    <source>
        <dbReference type="Pfam" id="PF18765"/>
    </source>
</evidence>
<dbReference type="HOGENOM" id="CLU_130257_1_2_2"/>
<dbReference type="Pfam" id="PF18765">
    <property type="entry name" value="Polbeta"/>
    <property type="match status" value="1"/>
</dbReference>
<dbReference type="InterPro" id="IPR052930">
    <property type="entry name" value="TA_antitoxin_MntA"/>
</dbReference>
<dbReference type="STRING" id="188937.MA_1853"/>
<dbReference type="PANTHER" id="PTHR43852">
    <property type="entry name" value="NUCLEOTIDYLTRANSFERASE"/>
    <property type="match status" value="1"/>
</dbReference>
<dbReference type="SUPFAM" id="SSF81301">
    <property type="entry name" value="Nucleotidyltransferase"/>
    <property type="match status" value="1"/>
</dbReference>
<dbReference type="PhylomeDB" id="Q8TPQ3"/>
<dbReference type="EnsemblBacteria" id="AAM05258">
    <property type="protein sequence ID" value="AAM05258"/>
    <property type="gene ID" value="MA_1853"/>
</dbReference>
<dbReference type="KEGG" id="mac:MA_1853"/>
<proteinExistence type="predicted"/>
<dbReference type="EMBL" id="AE010299">
    <property type="protein sequence ID" value="AAM05258.1"/>
    <property type="molecule type" value="Genomic_DNA"/>
</dbReference>
<gene>
    <name evidence="2" type="ordered locus">MA_1853</name>
</gene>
<accession>Q8TPQ3</accession>
<evidence type="ECO:0000313" key="3">
    <source>
        <dbReference type="Proteomes" id="UP000002487"/>
    </source>
</evidence>
<keyword evidence="3" id="KW-1185">Reference proteome</keyword>
<dbReference type="NCBIfam" id="NF047752">
    <property type="entry name" value="MntA_antitoxin"/>
    <property type="match status" value="1"/>
</dbReference>
<dbReference type="Proteomes" id="UP000002487">
    <property type="component" value="Chromosome"/>
</dbReference>